<dbReference type="InterPro" id="IPR016040">
    <property type="entry name" value="NAD(P)-bd_dom"/>
</dbReference>
<dbReference type="SUPFAM" id="SSF51735">
    <property type="entry name" value="NAD(P)-binding Rossmann-fold domains"/>
    <property type="match status" value="1"/>
</dbReference>
<evidence type="ECO:0000259" key="1">
    <source>
        <dbReference type="Pfam" id="PF13460"/>
    </source>
</evidence>
<name>A0AAD7NRY9_9AGAR</name>
<dbReference type="AlphaFoldDB" id="A0AAD7NRY9"/>
<keyword evidence="3" id="KW-1185">Reference proteome</keyword>
<reference evidence="2" key="1">
    <citation type="submission" date="2023-03" db="EMBL/GenBank/DDBJ databases">
        <title>Massive genome expansion in bonnet fungi (Mycena s.s.) driven by repeated elements and novel gene families across ecological guilds.</title>
        <authorList>
            <consortium name="Lawrence Berkeley National Laboratory"/>
            <person name="Harder C.B."/>
            <person name="Miyauchi S."/>
            <person name="Viragh M."/>
            <person name="Kuo A."/>
            <person name="Thoen E."/>
            <person name="Andreopoulos B."/>
            <person name="Lu D."/>
            <person name="Skrede I."/>
            <person name="Drula E."/>
            <person name="Henrissat B."/>
            <person name="Morin E."/>
            <person name="Kohler A."/>
            <person name="Barry K."/>
            <person name="LaButti K."/>
            <person name="Morin E."/>
            <person name="Salamov A."/>
            <person name="Lipzen A."/>
            <person name="Mereny Z."/>
            <person name="Hegedus B."/>
            <person name="Baldrian P."/>
            <person name="Stursova M."/>
            <person name="Weitz H."/>
            <person name="Taylor A."/>
            <person name="Grigoriev I.V."/>
            <person name="Nagy L.G."/>
            <person name="Martin F."/>
            <person name="Kauserud H."/>
        </authorList>
    </citation>
    <scope>NUCLEOTIDE SEQUENCE</scope>
    <source>
        <strain evidence="2">CBHHK188m</strain>
    </source>
</reference>
<organism evidence="2 3">
    <name type="scientific">Mycena maculata</name>
    <dbReference type="NCBI Taxonomy" id="230809"/>
    <lineage>
        <taxon>Eukaryota</taxon>
        <taxon>Fungi</taxon>
        <taxon>Dikarya</taxon>
        <taxon>Basidiomycota</taxon>
        <taxon>Agaricomycotina</taxon>
        <taxon>Agaricomycetes</taxon>
        <taxon>Agaricomycetidae</taxon>
        <taxon>Agaricales</taxon>
        <taxon>Marasmiineae</taxon>
        <taxon>Mycenaceae</taxon>
        <taxon>Mycena</taxon>
    </lineage>
</organism>
<feature type="domain" description="NAD(P)-binding" evidence="1">
    <location>
        <begin position="10"/>
        <end position="144"/>
    </location>
</feature>
<dbReference type="PANTHER" id="PTHR15020">
    <property type="entry name" value="FLAVIN REDUCTASE-RELATED"/>
    <property type="match status" value="1"/>
</dbReference>
<dbReference type="Proteomes" id="UP001215280">
    <property type="component" value="Unassembled WGS sequence"/>
</dbReference>
<evidence type="ECO:0000313" key="3">
    <source>
        <dbReference type="Proteomes" id="UP001215280"/>
    </source>
</evidence>
<dbReference type="Gene3D" id="3.40.50.720">
    <property type="entry name" value="NAD(P)-binding Rossmann-like Domain"/>
    <property type="match status" value="1"/>
</dbReference>
<protein>
    <recommendedName>
        <fullName evidence="1">NAD(P)-binding domain-containing protein</fullName>
    </recommendedName>
</protein>
<comment type="caution">
    <text evidence="2">The sequence shown here is derived from an EMBL/GenBank/DDBJ whole genome shotgun (WGS) entry which is preliminary data.</text>
</comment>
<accession>A0AAD7NRY9</accession>
<proteinExistence type="predicted"/>
<dbReference type="InterPro" id="IPR036291">
    <property type="entry name" value="NAD(P)-bd_dom_sf"/>
</dbReference>
<dbReference type="PANTHER" id="PTHR15020:SF50">
    <property type="entry name" value="UPF0659 PROTEIN YMR090W"/>
    <property type="match status" value="1"/>
</dbReference>
<dbReference type="Pfam" id="PF13460">
    <property type="entry name" value="NAD_binding_10"/>
    <property type="match status" value="1"/>
</dbReference>
<dbReference type="EMBL" id="JARJLG010000019">
    <property type="protein sequence ID" value="KAJ7772675.1"/>
    <property type="molecule type" value="Genomic_DNA"/>
</dbReference>
<gene>
    <name evidence="2" type="ORF">DFH07DRAFT_1057458</name>
</gene>
<sequence length="270" mass="29330">MAPLNVLAFGASRNIGYFAAVRLLEQSATVTFLLRSPSVFDGDSTIQKYVQSGHARLIKGDALDEADTRRAWSEAGTVDAVIFSVGTYPSSFSLTKGMLINPHNLCTRCMVNVLSTMPTSTSATPPKFVVVSSTGLTPAAFKALPLLLKPLYATLGGPHRDKVGMERVIAHCAGWAWDPKNDSEPTIDLMGEGWMERVPVPGSLDVLVVRAGFLTDGPCKADKGKGKGYRVSEEETGGYTISRKDVAHFVVDALTRRWDEFSKKRVNLTY</sequence>
<evidence type="ECO:0000313" key="2">
    <source>
        <dbReference type="EMBL" id="KAJ7772675.1"/>
    </source>
</evidence>